<dbReference type="Pfam" id="PF22725">
    <property type="entry name" value="GFO_IDH_MocA_C3"/>
    <property type="match status" value="1"/>
</dbReference>
<dbReference type="PANTHER" id="PTHR43708">
    <property type="entry name" value="CONSERVED EXPRESSED OXIDOREDUCTASE (EUROFUNG)"/>
    <property type="match status" value="1"/>
</dbReference>
<feature type="domain" description="GFO/IDH/MocA-like oxidoreductase" evidence="4">
    <location>
        <begin position="165"/>
        <end position="280"/>
    </location>
</feature>
<proteinExistence type="inferred from homology"/>
<dbReference type="Pfam" id="PF01408">
    <property type="entry name" value="GFO_IDH_MocA"/>
    <property type="match status" value="1"/>
</dbReference>
<dbReference type="Gene3D" id="3.40.50.720">
    <property type="entry name" value="NAD(P)-binding Rossmann-like Domain"/>
    <property type="match status" value="1"/>
</dbReference>
<dbReference type="InterPro" id="IPR051317">
    <property type="entry name" value="Gfo/Idh/MocA_oxidoreduct"/>
</dbReference>
<feature type="domain" description="Gfo/Idh/MocA-like oxidoreductase N-terminal" evidence="3">
    <location>
        <begin position="37"/>
        <end position="153"/>
    </location>
</feature>
<dbReference type="OrthoDB" id="6183734at2"/>
<evidence type="ECO:0000259" key="3">
    <source>
        <dbReference type="Pfam" id="PF01408"/>
    </source>
</evidence>
<evidence type="ECO:0000313" key="6">
    <source>
        <dbReference type="Proteomes" id="UP000184932"/>
    </source>
</evidence>
<comment type="similarity">
    <text evidence="1">Belongs to the Gfo/Idh/MocA family.</text>
</comment>
<dbReference type="Proteomes" id="UP000184932">
    <property type="component" value="Unassembled WGS sequence"/>
</dbReference>
<keyword evidence="6" id="KW-1185">Reference proteome</keyword>
<reference evidence="6" key="1">
    <citation type="submission" date="2016-11" db="EMBL/GenBank/DDBJ databases">
        <authorList>
            <person name="Varghese N."/>
            <person name="Submissions S."/>
        </authorList>
    </citation>
    <scope>NUCLEOTIDE SEQUENCE [LARGE SCALE GENOMIC DNA]</scope>
    <source>
        <strain evidence="6">DSM 29440</strain>
    </source>
</reference>
<keyword evidence="2" id="KW-0560">Oxidoreductase</keyword>
<gene>
    <name evidence="5" type="ORF">SAMN05444002_1129</name>
</gene>
<dbReference type="InterPro" id="IPR055170">
    <property type="entry name" value="GFO_IDH_MocA-like_dom"/>
</dbReference>
<organism evidence="5 6">
    <name type="scientific">Vannielia litorea</name>
    <dbReference type="NCBI Taxonomy" id="1217970"/>
    <lineage>
        <taxon>Bacteria</taxon>
        <taxon>Pseudomonadati</taxon>
        <taxon>Pseudomonadota</taxon>
        <taxon>Alphaproteobacteria</taxon>
        <taxon>Rhodobacterales</taxon>
        <taxon>Paracoccaceae</taxon>
        <taxon>Vannielia</taxon>
    </lineage>
</organism>
<dbReference type="SUPFAM" id="SSF51735">
    <property type="entry name" value="NAD(P)-binding Rossmann-fold domains"/>
    <property type="match status" value="1"/>
</dbReference>
<name>A0A1N6EVA7_9RHOB</name>
<dbReference type="SUPFAM" id="SSF55347">
    <property type="entry name" value="Glyceraldehyde-3-phosphate dehydrogenase-like, C-terminal domain"/>
    <property type="match status" value="1"/>
</dbReference>
<evidence type="ECO:0000256" key="2">
    <source>
        <dbReference type="ARBA" id="ARBA00023002"/>
    </source>
</evidence>
<dbReference type="PANTHER" id="PTHR43708:SF5">
    <property type="entry name" value="CONSERVED EXPRESSED OXIDOREDUCTASE (EUROFUNG)-RELATED"/>
    <property type="match status" value="1"/>
</dbReference>
<dbReference type="GO" id="GO:0016491">
    <property type="term" value="F:oxidoreductase activity"/>
    <property type="evidence" value="ECO:0007669"/>
    <property type="project" value="UniProtKB-KW"/>
</dbReference>
<dbReference type="RefSeq" id="WP_074255232.1">
    <property type="nucleotide sequence ID" value="NZ_FSRL01000001.1"/>
</dbReference>
<protein>
    <submittedName>
        <fullName evidence="5">Predicted dehydrogenase</fullName>
    </submittedName>
</protein>
<dbReference type="InterPro" id="IPR036291">
    <property type="entry name" value="NAD(P)-bd_dom_sf"/>
</dbReference>
<evidence type="ECO:0000259" key="4">
    <source>
        <dbReference type="Pfam" id="PF22725"/>
    </source>
</evidence>
<sequence length="368" mass="39064">MSEPDAESYALKSAQVAEIPAPDLPYQPPTPRNPPPIALIGAGGIAGAHLDAYRTAGWEVAAICNRSLARAQARAAEFFPQARVTDRWEAVLDDPAIAVVDITPHPADRLPIVEAALKAGKHVLSQKPFTESLDDAERLTALAEAQGVHLAVNQNGRWAPHLAWMREAVQRGLIGTLTSAHVAIAWNHAWIEDTPFEEIHDLVLYDFGIHWFDFLASLAGDRLQTVTATSAFAAGQGARTPLLAQALVTLDGGQASFAFDGATRHGPSDTTVITGTEGTLQSTGPDLGRQQVTLTTAAGRATPRLAGTWFNDGFRGAMGELLCAIEQGRPPANSAARNRATLALTFAACASAREGRTVEIGSIRALPR</sequence>
<dbReference type="STRING" id="1217970.SAMN05444002_1129"/>
<accession>A0A1N6EVA7</accession>
<dbReference type="EMBL" id="FSRL01000001">
    <property type="protein sequence ID" value="SIN86894.1"/>
    <property type="molecule type" value="Genomic_DNA"/>
</dbReference>
<dbReference type="GO" id="GO:0000166">
    <property type="term" value="F:nucleotide binding"/>
    <property type="evidence" value="ECO:0007669"/>
    <property type="project" value="InterPro"/>
</dbReference>
<dbReference type="Gene3D" id="3.30.360.10">
    <property type="entry name" value="Dihydrodipicolinate Reductase, domain 2"/>
    <property type="match status" value="1"/>
</dbReference>
<dbReference type="InterPro" id="IPR000683">
    <property type="entry name" value="Gfo/Idh/MocA-like_OxRdtase_N"/>
</dbReference>
<dbReference type="AlphaFoldDB" id="A0A1N6EVA7"/>
<evidence type="ECO:0000256" key="1">
    <source>
        <dbReference type="ARBA" id="ARBA00010928"/>
    </source>
</evidence>
<evidence type="ECO:0000313" key="5">
    <source>
        <dbReference type="EMBL" id="SIN86894.1"/>
    </source>
</evidence>